<dbReference type="SUPFAM" id="SSF50331">
    <property type="entry name" value="MOP-like"/>
    <property type="match status" value="1"/>
</dbReference>
<comment type="catalytic activity">
    <reaction evidence="9">
        <text>ATP + H2O + polyamine-[polyamine-binding protein]Side 1 = ADP + phosphate + polyamineSide 2 + [polyamine-binding protein]Side 1.</text>
        <dbReference type="EC" id="7.6.2.11"/>
    </reaction>
</comment>
<evidence type="ECO:0000256" key="6">
    <source>
        <dbReference type="ARBA" id="ARBA00022967"/>
    </source>
</evidence>
<protein>
    <recommendedName>
        <fullName evidence="9">Spermidine/putrescine import ATP-binding protein PotA</fullName>
        <ecNumber evidence="9">7.6.2.11</ecNumber>
    </recommendedName>
</protein>
<dbReference type="FunFam" id="3.40.50.300:FF:000133">
    <property type="entry name" value="Spermidine/putrescine import ATP-binding protein PotA"/>
    <property type="match status" value="1"/>
</dbReference>
<comment type="function">
    <text evidence="8">Involved in beta-(1--&gt;2)glucan export. Transmembrane domains (TMD) form a pore in the inner membrane and the ATP-binding domain (NBD) is responsible for energy generation.</text>
</comment>
<dbReference type="GO" id="GO:0043190">
    <property type="term" value="C:ATP-binding cassette (ABC) transporter complex"/>
    <property type="evidence" value="ECO:0007669"/>
    <property type="project" value="InterPro"/>
</dbReference>
<evidence type="ECO:0000313" key="12">
    <source>
        <dbReference type="EMBL" id="NVL10541.1"/>
    </source>
</evidence>
<dbReference type="PROSITE" id="PS50893">
    <property type="entry name" value="ABC_TRANSPORTER_2"/>
    <property type="match status" value="1"/>
</dbReference>
<accession>A0A973WWF1</accession>
<evidence type="ECO:0000259" key="11">
    <source>
        <dbReference type="PROSITE" id="PS50893"/>
    </source>
</evidence>
<dbReference type="SUPFAM" id="SSF52540">
    <property type="entry name" value="P-loop containing nucleoside triphosphate hydrolases"/>
    <property type="match status" value="1"/>
</dbReference>
<dbReference type="InterPro" id="IPR013611">
    <property type="entry name" value="Transp-assoc_OB_typ2"/>
</dbReference>
<keyword evidence="2 9" id="KW-1003">Cell membrane</keyword>
<keyword evidence="7 9" id="KW-0472">Membrane</keyword>
<comment type="function">
    <text evidence="9">Part of the ABC transporter complex PotABCD involved in spermidine/putrescine import. Responsible for energy coupling to the transport system.</text>
</comment>
<sequence>MGPCGESGLADVTSGEASGEAAKPLSEPAVSDMPLLRIDGVAKSFGNFRAVDRLSLDIRAGEFFALLGPSGCGKTTLLRMLAGFETPDEGRILLGGNDIAQVLPHERPVNMMFQNYALFPHLSVRDNIAFGLRRAGMARRDIASRVAEMVSLVKLGGLEKRKPDQLSGGQRQRVALARSLARRPQVLLLDEPLAALDKKLRESTQGELMELQRRLGMTFIIVTHDQEEAMTMAGRIGVMDAGRLVQVATPRNLYEAPASRWIAEFVGDINLFNGQVAARENGRLTVSTAEAGALAVSELWPPVTKEVVSVAIRPEKVKLSRRAPASDAGASQTINRLEGVVTDVNYLGGVTSYRVKLETGAVVRSSMANTARLDVDAYLAGQRVVAWFTADDCLVLEQ</sequence>
<keyword evidence="6 9" id="KW-1278">Translocase</keyword>
<keyword evidence="3" id="KW-0997">Cell inner membrane</keyword>
<dbReference type="InterPro" id="IPR005893">
    <property type="entry name" value="PotA-like"/>
</dbReference>
<gene>
    <name evidence="9" type="primary">potA</name>
    <name evidence="12" type="ORF">HU230_33805</name>
</gene>
<dbReference type="Pfam" id="PF08402">
    <property type="entry name" value="TOBE_2"/>
    <property type="match status" value="1"/>
</dbReference>
<dbReference type="Pfam" id="PF00005">
    <property type="entry name" value="ABC_tran"/>
    <property type="match status" value="1"/>
</dbReference>
<dbReference type="SMART" id="SM00382">
    <property type="entry name" value="AAA"/>
    <property type="match status" value="1"/>
</dbReference>
<dbReference type="GO" id="GO:0005524">
    <property type="term" value="F:ATP binding"/>
    <property type="evidence" value="ECO:0007669"/>
    <property type="project" value="UniProtKB-KW"/>
</dbReference>
<evidence type="ECO:0000256" key="4">
    <source>
        <dbReference type="ARBA" id="ARBA00022741"/>
    </source>
</evidence>
<dbReference type="InterPro" id="IPR003439">
    <property type="entry name" value="ABC_transporter-like_ATP-bd"/>
</dbReference>
<dbReference type="PANTHER" id="PTHR42781:SF5">
    <property type="entry name" value="PUTRESCINE TRANSPORT ATP-BINDING PROTEIN POTG"/>
    <property type="match status" value="1"/>
</dbReference>
<evidence type="ECO:0000256" key="2">
    <source>
        <dbReference type="ARBA" id="ARBA00022475"/>
    </source>
</evidence>
<dbReference type="InterPro" id="IPR017871">
    <property type="entry name" value="ABC_transporter-like_CS"/>
</dbReference>
<evidence type="ECO:0000256" key="8">
    <source>
        <dbReference type="ARBA" id="ARBA00024722"/>
    </source>
</evidence>
<dbReference type="PANTHER" id="PTHR42781">
    <property type="entry name" value="SPERMIDINE/PUTRESCINE IMPORT ATP-BINDING PROTEIN POTA"/>
    <property type="match status" value="1"/>
</dbReference>
<evidence type="ECO:0000256" key="5">
    <source>
        <dbReference type="ARBA" id="ARBA00022840"/>
    </source>
</evidence>
<keyword evidence="5 9" id="KW-0067">ATP-binding</keyword>
<evidence type="ECO:0000256" key="3">
    <source>
        <dbReference type="ARBA" id="ARBA00022519"/>
    </source>
</evidence>
<comment type="similarity">
    <text evidence="9">Belongs to the ABC transporter superfamily. Spermidine/putrescine importer (TC 3.A.1.11.1) family.</text>
</comment>
<dbReference type="GO" id="GO:0015417">
    <property type="term" value="F:ABC-type polyamine transporter activity"/>
    <property type="evidence" value="ECO:0007669"/>
    <property type="project" value="UniProtKB-EC"/>
</dbReference>
<evidence type="ECO:0000256" key="7">
    <source>
        <dbReference type="ARBA" id="ARBA00023136"/>
    </source>
</evidence>
<dbReference type="EMBL" id="JABWSX010000001">
    <property type="protein sequence ID" value="NVL10541.1"/>
    <property type="molecule type" value="Genomic_DNA"/>
</dbReference>
<evidence type="ECO:0000256" key="9">
    <source>
        <dbReference type="RuleBase" id="RU364083"/>
    </source>
</evidence>
<keyword evidence="4 9" id="KW-0547">Nucleotide-binding</keyword>
<name>A0A973WWF1_9BRAD</name>
<organism evidence="12">
    <name type="scientific">Bradyrhizobium quebecense</name>
    <dbReference type="NCBI Taxonomy" id="2748629"/>
    <lineage>
        <taxon>Bacteria</taxon>
        <taxon>Pseudomonadati</taxon>
        <taxon>Pseudomonadota</taxon>
        <taxon>Alphaproteobacteria</taxon>
        <taxon>Hyphomicrobiales</taxon>
        <taxon>Nitrobacteraceae</taxon>
        <taxon>Bradyrhizobium</taxon>
    </lineage>
</organism>
<dbReference type="EC" id="7.6.2.11" evidence="9"/>
<dbReference type="AlphaFoldDB" id="A0A973WWF1"/>
<dbReference type="GO" id="GO:0016887">
    <property type="term" value="F:ATP hydrolysis activity"/>
    <property type="evidence" value="ECO:0007669"/>
    <property type="project" value="InterPro"/>
</dbReference>
<evidence type="ECO:0000256" key="1">
    <source>
        <dbReference type="ARBA" id="ARBA00022448"/>
    </source>
</evidence>
<feature type="region of interest" description="Disordered" evidence="10">
    <location>
        <begin position="1"/>
        <end position="26"/>
    </location>
</feature>
<dbReference type="InterPro" id="IPR050093">
    <property type="entry name" value="ABC_SmlMolc_Importer"/>
</dbReference>
<dbReference type="InterPro" id="IPR027417">
    <property type="entry name" value="P-loop_NTPase"/>
</dbReference>
<dbReference type="PROSITE" id="PS00211">
    <property type="entry name" value="ABC_TRANSPORTER_1"/>
    <property type="match status" value="1"/>
</dbReference>
<keyword evidence="1 9" id="KW-0813">Transport</keyword>
<reference evidence="12" key="1">
    <citation type="submission" date="2020-06" db="EMBL/GenBank/DDBJ databases">
        <title>Whole Genome Sequence of Bradyrhizobium sp. Strain 66S1MB.</title>
        <authorList>
            <person name="Bromfield E."/>
            <person name="Cloutier S."/>
        </authorList>
    </citation>
    <scope>NUCLEOTIDE SEQUENCE</scope>
    <source>
        <strain evidence="12">66S1MB</strain>
    </source>
</reference>
<dbReference type="Gene3D" id="3.40.50.300">
    <property type="entry name" value="P-loop containing nucleotide triphosphate hydrolases"/>
    <property type="match status" value="1"/>
</dbReference>
<proteinExistence type="inferred from homology"/>
<dbReference type="InterPro" id="IPR003593">
    <property type="entry name" value="AAA+_ATPase"/>
</dbReference>
<dbReference type="NCBIfam" id="TIGR01187">
    <property type="entry name" value="potA"/>
    <property type="match status" value="1"/>
</dbReference>
<comment type="subunit">
    <text evidence="9">The complex is composed of two ATP-binding proteins (PotA), two transmembrane proteins (PotB and PotC) and a solute-binding protein (PotD).</text>
</comment>
<comment type="caution">
    <text evidence="12">The sequence shown here is derived from an EMBL/GenBank/DDBJ whole genome shotgun (WGS) entry which is preliminary data.</text>
</comment>
<dbReference type="Gene3D" id="2.40.50.100">
    <property type="match status" value="1"/>
</dbReference>
<evidence type="ECO:0000256" key="10">
    <source>
        <dbReference type="SAM" id="MobiDB-lite"/>
    </source>
</evidence>
<feature type="domain" description="ABC transporter" evidence="11">
    <location>
        <begin position="36"/>
        <end position="266"/>
    </location>
</feature>
<dbReference type="InterPro" id="IPR008995">
    <property type="entry name" value="Mo/tungstate-bd_C_term_dom"/>
</dbReference>
<dbReference type="GO" id="GO:0015847">
    <property type="term" value="P:putrescine transport"/>
    <property type="evidence" value="ECO:0007669"/>
    <property type="project" value="UniProtKB-ARBA"/>
</dbReference>